<dbReference type="Proteomes" id="UP000267821">
    <property type="component" value="Unassembled WGS sequence"/>
</dbReference>
<gene>
    <name evidence="1" type="ORF">L211DRAFT_848482</name>
</gene>
<accession>A0A3N4LQM7</accession>
<sequence>MERVPTHPSMTVNSQIPLCISKTTVKTNTITISSKPLPPRPPPVPPAVEHESNLEIPEGELSKVDQQVKRGSTTQGAWEWTIEGEPSRRRTFSEMRYMPLQASVLGPGLSAISSDVDLGVFEFPLIFTMSIDTAPKPESGKGQLNRESRRRIREQRGSILRRRGRDVYLELVDLEHLMGEPCYEVFLIRLDGSIWFVLKIRKNTTSLLAVGIFDVGFPNIIPRKQLARERVVAVRWADGLGCVDNMCGSGVDNEGK</sequence>
<dbReference type="InParanoid" id="A0A3N4LQM7"/>
<reference evidence="1 2" key="1">
    <citation type="journal article" date="2018" name="Nat. Ecol. Evol.">
        <title>Pezizomycetes genomes reveal the molecular basis of ectomycorrhizal truffle lifestyle.</title>
        <authorList>
            <person name="Murat C."/>
            <person name="Payen T."/>
            <person name="Noel B."/>
            <person name="Kuo A."/>
            <person name="Morin E."/>
            <person name="Chen J."/>
            <person name="Kohler A."/>
            <person name="Krizsan K."/>
            <person name="Balestrini R."/>
            <person name="Da Silva C."/>
            <person name="Montanini B."/>
            <person name="Hainaut M."/>
            <person name="Levati E."/>
            <person name="Barry K.W."/>
            <person name="Belfiori B."/>
            <person name="Cichocki N."/>
            <person name="Clum A."/>
            <person name="Dockter R.B."/>
            <person name="Fauchery L."/>
            <person name="Guy J."/>
            <person name="Iotti M."/>
            <person name="Le Tacon F."/>
            <person name="Lindquist E.A."/>
            <person name="Lipzen A."/>
            <person name="Malagnac F."/>
            <person name="Mello A."/>
            <person name="Molinier V."/>
            <person name="Miyauchi S."/>
            <person name="Poulain J."/>
            <person name="Riccioni C."/>
            <person name="Rubini A."/>
            <person name="Sitrit Y."/>
            <person name="Splivallo R."/>
            <person name="Traeger S."/>
            <person name="Wang M."/>
            <person name="Zifcakova L."/>
            <person name="Wipf D."/>
            <person name="Zambonelli A."/>
            <person name="Paolocci F."/>
            <person name="Nowrousian M."/>
            <person name="Ottonello S."/>
            <person name="Baldrian P."/>
            <person name="Spatafora J.W."/>
            <person name="Henrissat B."/>
            <person name="Nagy L.G."/>
            <person name="Aury J.M."/>
            <person name="Wincker P."/>
            <person name="Grigoriev I.V."/>
            <person name="Bonfante P."/>
            <person name="Martin F.M."/>
        </authorList>
    </citation>
    <scope>NUCLEOTIDE SEQUENCE [LARGE SCALE GENOMIC DNA]</scope>
    <source>
        <strain evidence="1 2">ATCC MYA-4762</strain>
    </source>
</reference>
<dbReference type="AlphaFoldDB" id="A0A3N4LQM7"/>
<dbReference type="OrthoDB" id="5431124at2759"/>
<evidence type="ECO:0000313" key="1">
    <source>
        <dbReference type="EMBL" id="RPB25140.1"/>
    </source>
</evidence>
<organism evidence="1 2">
    <name type="scientific">Terfezia boudieri ATCC MYA-4762</name>
    <dbReference type="NCBI Taxonomy" id="1051890"/>
    <lineage>
        <taxon>Eukaryota</taxon>
        <taxon>Fungi</taxon>
        <taxon>Dikarya</taxon>
        <taxon>Ascomycota</taxon>
        <taxon>Pezizomycotina</taxon>
        <taxon>Pezizomycetes</taxon>
        <taxon>Pezizales</taxon>
        <taxon>Pezizaceae</taxon>
        <taxon>Terfezia</taxon>
    </lineage>
</organism>
<dbReference type="EMBL" id="ML121539">
    <property type="protein sequence ID" value="RPB25140.1"/>
    <property type="molecule type" value="Genomic_DNA"/>
</dbReference>
<protein>
    <submittedName>
        <fullName evidence="1">Uncharacterized protein</fullName>
    </submittedName>
</protein>
<keyword evidence="2" id="KW-1185">Reference proteome</keyword>
<proteinExistence type="predicted"/>
<name>A0A3N4LQM7_9PEZI</name>
<evidence type="ECO:0000313" key="2">
    <source>
        <dbReference type="Proteomes" id="UP000267821"/>
    </source>
</evidence>